<dbReference type="InterPro" id="IPR051321">
    <property type="entry name" value="PHA/PHB_synthase"/>
</dbReference>
<accession>A0A542YTG5</accession>
<dbReference type="InterPro" id="IPR024501">
    <property type="entry name" value="DUF3141"/>
</dbReference>
<feature type="compositionally biased region" description="Low complexity" evidence="1">
    <location>
        <begin position="496"/>
        <end position="515"/>
    </location>
</feature>
<dbReference type="InterPro" id="IPR029058">
    <property type="entry name" value="AB_hydrolase_fold"/>
</dbReference>
<dbReference type="Proteomes" id="UP000319516">
    <property type="component" value="Unassembled WGS sequence"/>
</dbReference>
<dbReference type="PANTHER" id="PTHR36837">
    <property type="entry name" value="POLY(3-HYDROXYALKANOATE) POLYMERASE SUBUNIT PHAC"/>
    <property type="match status" value="1"/>
</dbReference>
<name>A0A542YTG5_9MICO</name>
<feature type="compositionally biased region" description="Low complexity" evidence="1">
    <location>
        <begin position="454"/>
        <end position="480"/>
    </location>
</feature>
<feature type="compositionally biased region" description="Low complexity" evidence="1">
    <location>
        <begin position="425"/>
        <end position="438"/>
    </location>
</feature>
<evidence type="ECO:0000313" key="3">
    <source>
        <dbReference type="Proteomes" id="UP000319516"/>
    </source>
</evidence>
<evidence type="ECO:0000256" key="1">
    <source>
        <dbReference type="SAM" id="MobiDB-lite"/>
    </source>
</evidence>
<feature type="compositionally biased region" description="Basic residues" evidence="1">
    <location>
        <begin position="439"/>
        <end position="453"/>
    </location>
</feature>
<proteinExistence type="predicted"/>
<sequence>MTATTSSSRNSTGPIELAFEPIVGAYLEHVREPQLSRWAFAPFDAMTAITTGWVDYLTRAVERRATPLDLAHDALEWWQAVHTKVEPTWSTPFRVEREWATARLLDFSDADTAMVPTVILPPQAGHASTIVDYTQTQSQVRTALQNGLDRLYVLEWKGATEETKDTTIEDYITILDDTAAALGGKINLVGDCQGGWLAAIYAALRPGVVNSLAIGAAPIDFHAGYSAIRDWTEAFRATGELAAYRGMVALGGGVYRGQNQVTGFKMLEPAGQVQRQMDLWAHIDDPDFVQRYRDFVTWFEWDQDMAGTFYLWVVEHLFMNNELVKGTLRVAGETVDLGKITVPLYLLAGTNDHITPPEQVWALVEHANTPAQDVHSRLLEAGHLGLFMGRQALREHWGPIFGDIRTISRVEPRKTAAPKTEDEPAATPAKRTTTAAKPKATRKAAPAKRKATPAKRTAAATTTSRATSEPKAATSKVATAKAEEKVTKPRATKRSTAAVKPPAKAATPKPTTAQAEPKDTAPKTTTGQAAKRSTVASTPPAKAADTPVADTPKSTDTPD</sequence>
<feature type="compositionally biased region" description="Basic and acidic residues" evidence="1">
    <location>
        <begin position="411"/>
        <end position="422"/>
    </location>
</feature>
<reference evidence="2 3" key="1">
    <citation type="submission" date="2019-06" db="EMBL/GenBank/DDBJ databases">
        <title>Sequencing the genomes of 1000 actinobacteria strains.</title>
        <authorList>
            <person name="Klenk H.-P."/>
        </authorList>
    </citation>
    <scope>NUCLEOTIDE SEQUENCE [LARGE SCALE GENOMIC DNA]</scope>
    <source>
        <strain evidence="2 3">DSM 12335</strain>
    </source>
</reference>
<comment type="caution">
    <text evidence="2">The sequence shown here is derived from an EMBL/GenBank/DDBJ whole genome shotgun (WGS) entry which is preliminary data.</text>
</comment>
<dbReference type="PANTHER" id="PTHR36837:SF2">
    <property type="entry name" value="POLY(3-HYDROXYALKANOATE) POLYMERASE SUBUNIT PHAC"/>
    <property type="match status" value="1"/>
</dbReference>
<dbReference type="EMBL" id="VFOP01000001">
    <property type="protein sequence ID" value="TQL51379.1"/>
    <property type="molecule type" value="Genomic_DNA"/>
</dbReference>
<dbReference type="AlphaFoldDB" id="A0A542YTG5"/>
<dbReference type="Gene3D" id="3.40.50.1820">
    <property type="entry name" value="alpha/beta hydrolase"/>
    <property type="match status" value="1"/>
</dbReference>
<gene>
    <name evidence="2" type="ORF">FB467_2522</name>
</gene>
<keyword evidence="3" id="KW-1185">Reference proteome</keyword>
<organism evidence="2 3">
    <name type="scientific">Ornithinicoccus hortensis</name>
    <dbReference type="NCBI Taxonomy" id="82346"/>
    <lineage>
        <taxon>Bacteria</taxon>
        <taxon>Bacillati</taxon>
        <taxon>Actinomycetota</taxon>
        <taxon>Actinomycetes</taxon>
        <taxon>Micrococcales</taxon>
        <taxon>Intrasporangiaceae</taxon>
        <taxon>Ornithinicoccus</taxon>
    </lineage>
</organism>
<dbReference type="OrthoDB" id="4854336at2"/>
<dbReference type="Pfam" id="PF11339">
    <property type="entry name" value="DUF3141"/>
    <property type="match status" value="1"/>
</dbReference>
<feature type="region of interest" description="Disordered" evidence="1">
    <location>
        <begin position="411"/>
        <end position="559"/>
    </location>
</feature>
<evidence type="ECO:0000313" key="2">
    <source>
        <dbReference type="EMBL" id="TQL51379.1"/>
    </source>
</evidence>
<dbReference type="RefSeq" id="WP_141785387.1">
    <property type="nucleotide sequence ID" value="NZ_BAAAIK010000010.1"/>
</dbReference>
<protein>
    <submittedName>
        <fullName evidence="2">Uncharacterized protein DUF3141</fullName>
    </submittedName>
</protein>
<dbReference type="SUPFAM" id="SSF53474">
    <property type="entry name" value="alpha/beta-Hydrolases"/>
    <property type="match status" value="1"/>
</dbReference>